<proteinExistence type="inferred from homology"/>
<dbReference type="AlphaFoldDB" id="A0AAD6T4R6"/>
<protein>
    <recommendedName>
        <fullName evidence="6">Oxidase ustYa</fullName>
    </recommendedName>
</protein>
<dbReference type="Pfam" id="PF11807">
    <property type="entry name" value="UstYa"/>
    <property type="match status" value="1"/>
</dbReference>
<dbReference type="Proteomes" id="UP001218188">
    <property type="component" value="Unassembled WGS sequence"/>
</dbReference>
<dbReference type="GO" id="GO:0043386">
    <property type="term" value="P:mycotoxin biosynthetic process"/>
    <property type="evidence" value="ECO:0007669"/>
    <property type="project" value="InterPro"/>
</dbReference>
<evidence type="ECO:0000256" key="1">
    <source>
        <dbReference type="ARBA" id="ARBA00004685"/>
    </source>
</evidence>
<keyword evidence="2" id="KW-0560">Oxidoreductase</keyword>
<dbReference type="EMBL" id="JARJCM010000038">
    <property type="protein sequence ID" value="KAJ7037257.1"/>
    <property type="molecule type" value="Genomic_DNA"/>
</dbReference>
<reference evidence="4" key="1">
    <citation type="submission" date="2023-03" db="EMBL/GenBank/DDBJ databases">
        <title>Massive genome expansion in bonnet fungi (Mycena s.s.) driven by repeated elements and novel gene families across ecological guilds.</title>
        <authorList>
            <consortium name="Lawrence Berkeley National Laboratory"/>
            <person name="Harder C.B."/>
            <person name="Miyauchi S."/>
            <person name="Viragh M."/>
            <person name="Kuo A."/>
            <person name="Thoen E."/>
            <person name="Andreopoulos B."/>
            <person name="Lu D."/>
            <person name="Skrede I."/>
            <person name="Drula E."/>
            <person name="Henrissat B."/>
            <person name="Morin E."/>
            <person name="Kohler A."/>
            <person name="Barry K."/>
            <person name="LaButti K."/>
            <person name="Morin E."/>
            <person name="Salamov A."/>
            <person name="Lipzen A."/>
            <person name="Mereny Z."/>
            <person name="Hegedus B."/>
            <person name="Baldrian P."/>
            <person name="Stursova M."/>
            <person name="Weitz H."/>
            <person name="Taylor A."/>
            <person name="Grigoriev I.V."/>
            <person name="Nagy L.G."/>
            <person name="Martin F."/>
            <person name="Kauserud H."/>
        </authorList>
    </citation>
    <scope>NUCLEOTIDE SEQUENCE</scope>
    <source>
        <strain evidence="4">CBHHK200</strain>
    </source>
</reference>
<comment type="caution">
    <text evidence="4">The sequence shown here is derived from an EMBL/GenBank/DDBJ whole genome shotgun (WGS) entry which is preliminary data.</text>
</comment>
<gene>
    <name evidence="4" type="ORF">C8F04DRAFT_421478</name>
</gene>
<comment type="similarity">
    <text evidence="3">Belongs to the ustYa family.</text>
</comment>
<comment type="pathway">
    <text evidence="1">Mycotoxin biosynthesis.</text>
</comment>
<evidence type="ECO:0000313" key="4">
    <source>
        <dbReference type="EMBL" id="KAJ7037257.1"/>
    </source>
</evidence>
<keyword evidence="5" id="KW-1185">Reference proteome</keyword>
<dbReference type="InterPro" id="IPR021765">
    <property type="entry name" value="UstYa-like"/>
</dbReference>
<organism evidence="4 5">
    <name type="scientific">Mycena alexandri</name>
    <dbReference type="NCBI Taxonomy" id="1745969"/>
    <lineage>
        <taxon>Eukaryota</taxon>
        <taxon>Fungi</taxon>
        <taxon>Dikarya</taxon>
        <taxon>Basidiomycota</taxon>
        <taxon>Agaricomycotina</taxon>
        <taxon>Agaricomycetes</taxon>
        <taxon>Agaricomycetidae</taxon>
        <taxon>Agaricales</taxon>
        <taxon>Marasmiineae</taxon>
        <taxon>Mycenaceae</taxon>
        <taxon>Mycena</taxon>
    </lineage>
</organism>
<dbReference type="PANTHER" id="PTHR33365">
    <property type="entry name" value="YALI0B05434P"/>
    <property type="match status" value="1"/>
</dbReference>
<evidence type="ECO:0008006" key="6">
    <source>
        <dbReference type="Google" id="ProtNLM"/>
    </source>
</evidence>
<sequence length="198" mass="22097">MGEHKRYIFPMAALGLVTALNVLAASTSLRMHLTLNRSSQGNTTPQDIMQLPIHVHPAALTVETTDHYGLDAEAEWSSLMPSGHGFGFVRFDPHSRPWEPSVYHQLHCLSTLRQFFVHGAANMSQWHMDHCLNHLRQAILCNADTTLEPSYIYRLSDNTSTSAASGIGVVHTCADWTQVRSFVEENQIQYTGVPLILS</sequence>
<dbReference type="PANTHER" id="PTHR33365:SF11">
    <property type="entry name" value="TAT PATHWAY SIGNAL SEQUENCE"/>
    <property type="match status" value="1"/>
</dbReference>
<dbReference type="GO" id="GO:0016491">
    <property type="term" value="F:oxidoreductase activity"/>
    <property type="evidence" value="ECO:0007669"/>
    <property type="project" value="UniProtKB-KW"/>
</dbReference>
<accession>A0AAD6T4R6</accession>
<evidence type="ECO:0000256" key="3">
    <source>
        <dbReference type="ARBA" id="ARBA00035112"/>
    </source>
</evidence>
<evidence type="ECO:0000256" key="2">
    <source>
        <dbReference type="ARBA" id="ARBA00023002"/>
    </source>
</evidence>
<evidence type="ECO:0000313" key="5">
    <source>
        <dbReference type="Proteomes" id="UP001218188"/>
    </source>
</evidence>
<name>A0AAD6T4R6_9AGAR</name>